<dbReference type="InterPro" id="IPR006554">
    <property type="entry name" value="Helicase-like_DEXD_c2"/>
</dbReference>
<evidence type="ECO:0000256" key="17">
    <source>
        <dbReference type="ARBA" id="ARBA00048954"/>
    </source>
</evidence>
<dbReference type="AlphaFoldDB" id="A0A9P0CFV1"/>
<keyword evidence="6" id="KW-0547">Nucleotide-binding</keyword>
<dbReference type="PANTHER" id="PTHR11472:SF47">
    <property type="entry name" value="FANCONI ANEMIA GROUP J PROTEIN"/>
    <property type="match status" value="1"/>
</dbReference>
<dbReference type="EMBL" id="OU963865">
    <property type="protein sequence ID" value="CAH0771618.1"/>
    <property type="molecule type" value="Genomic_DNA"/>
</dbReference>
<dbReference type="SMART" id="SM00491">
    <property type="entry name" value="HELICc2"/>
    <property type="match status" value="1"/>
</dbReference>
<evidence type="ECO:0000256" key="5">
    <source>
        <dbReference type="ARBA" id="ARBA00022723"/>
    </source>
</evidence>
<evidence type="ECO:0000256" key="3">
    <source>
        <dbReference type="ARBA" id="ARBA00008792"/>
    </source>
</evidence>
<dbReference type="InterPro" id="IPR013020">
    <property type="entry name" value="Rad3/Chl1-like"/>
</dbReference>
<dbReference type="GO" id="GO:0051539">
    <property type="term" value="F:4 iron, 4 sulfur cluster binding"/>
    <property type="evidence" value="ECO:0007669"/>
    <property type="project" value="UniProtKB-KW"/>
</dbReference>
<dbReference type="GO" id="GO:0003677">
    <property type="term" value="F:DNA binding"/>
    <property type="evidence" value="ECO:0007669"/>
    <property type="project" value="InterPro"/>
</dbReference>
<evidence type="ECO:0000256" key="12">
    <source>
        <dbReference type="ARBA" id="ARBA00023014"/>
    </source>
</evidence>
<dbReference type="PROSITE" id="PS51193">
    <property type="entry name" value="HELICASE_ATP_BIND_2"/>
    <property type="match status" value="1"/>
</dbReference>
<name>A0A9P0CFV1_BEMTA</name>
<keyword evidence="12" id="KW-0411">Iron-sulfur</keyword>
<dbReference type="Gene3D" id="3.40.50.300">
    <property type="entry name" value="P-loop containing nucleotide triphosphate hydrolases"/>
    <property type="match status" value="3"/>
</dbReference>
<dbReference type="InterPro" id="IPR006555">
    <property type="entry name" value="ATP-dep_Helicase_C"/>
</dbReference>
<dbReference type="InterPro" id="IPR010614">
    <property type="entry name" value="RAD3-like_helicase_DEAD"/>
</dbReference>
<dbReference type="InterPro" id="IPR027417">
    <property type="entry name" value="P-loop_NTPase"/>
</dbReference>
<organism evidence="20 21">
    <name type="scientific">Bemisia tabaci</name>
    <name type="common">Sweetpotato whitefly</name>
    <name type="synonym">Aleurodes tabaci</name>
    <dbReference type="NCBI Taxonomy" id="7038"/>
    <lineage>
        <taxon>Eukaryota</taxon>
        <taxon>Metazoa</taxon>
        <taxon>Ecdysozoa</taxon>
        <taxon>Arthropoda</taxon>
        <taxon>Hexapoda</taxon>
        <taxon>Insecta</taxon>
        <taxon>Pterygota</taxon>
        <taxon>Neoptera</taxon>
        <taxon>Paraneoptera</taxon>
        <taxon>Hemiptera</taxon>
        <taxon>Sternorrhyncha</taxon>
        <taxon>Aleyrodoidea</taxon>
        <taxon>Aleyrodidae</taxon>
        <taxon>Aleyrodinae</taxon>
        <taxon>Bemisia</taxon>
    </lineage>
</organism>
<evidence type="ECO:0000256" key="11">
    <source>
        <dbReference type="ARBA" id="ARBA00023004"/>
    </source>
</evidence>
<dbReference type="GO" id="GO:1990918">
    <property type="term" value="P:double-strand break repair involved in meiotic recombination"/>
    <property type="evidence" value="ECO:0007669"/>
    <property type="project" value="TreeGrafter"/>
</dbReference>
<keyword evidence="10" id="KW-0067">ATP-binding</keyword>
<keyword evidence="11" id="KW-0408">Iron</keyword>
<evidence type="ECO:0000256" key="13">
    <source>
        <dbReference type="ARBA" id="ARBA00023204"/>
    </source>
</evidence>
<evidence type="ECO:0000313" key="20">
    <source>
        <dbReference type="EMBL" id="CAH0771618.1"/>
    </source>
</evidence>
<dbReference type="GO" id="GO:0046872">
    <property type="term" value="F:metal ion binding"/>
    <property type="evidence" value="ECO:0007669"/>
    <property type="project" value="UniProtKB-KW"/>
</dbReference>
<keyword evidence="7" id="KW-0227">DNA damage</keyword>
<comment type="subcellular location">
    <subcellularLocation>
        <location evidence="2">Nucleus</location>
    </subcellularLocation>
</comment>
<evidence type="ECO:0000256" key="4">
    <source>
        <dbReference type="ARBA" id="ARBA00022485"/>
    </source>
</evidence>
<evidence type="ECO:0000256" key="1">
    <source>
        <dbReference type="ARBA" id="ARBA00001966"/>
    </source>
</evidence>
<evidence type="ECO:0000256" key="14">
    <source>
        <dbReference type="ARBA" id="ARBA00023235"/>
    </source>
</evidence>
<evidence type="ECO:0000259" key="19">
    <source>
        <dbReference type="PROSITE" id="PS51193"/>
    </source>
</evidence>
<protein>
    <recommendedName>
        <fullName evidence="16">DNA 5'-3' helicase</fullName>
        <ecNumber evidence="16">5.6.2.3</ecNumber>
    </recommendedName>
    <alternativeName>
        <fullName evidence="18">DNA 5'-3' helicase FANCJ</fullName>
    </alternativeName>
</protein>
<keyword evidence="21" id="KW-1185">Reference proteome</keyword>
<comment type="cofactor">
    <cofactor evidence="1">
        <name>[4Fe-4S] cluster</name>
        <dbReference type="ChEBI" id="CHEBI:49883"/>
    </cofactor>
</comment>
<comment type="catalytic activity">
    <reaction evidence="17">
        <text>ATP + H2O = ADP + phosphate + H(+)</text>
        <dbReference type="Rhea" id="RHEA:13065"/>
        <dbReference type="ChEBI" id="CHEBI:15377"/>
        <dbReference type="ChEBI" id="CHEBI:15378"/>
        <dbReference type="ChEBI" id="CHEBI:30616"/>
        <dbReference type="ChEBI" id="CHEBI:43474"/>
        <dbReference type="ChEBI" id="CHEBI:456216"/>
        <dbReference type="EC" id="5.6.2.3"/>
    </reaction>
</comment>
<evidence type="ECO:0000256" key="6">
    <source>
        <dbReference type="ARBA" id="ARBA00022741"/>
    </source>
</evidence>
<dbReference type="InterPro" id="IPR045028">
    <property type="entry name" value="DinG/Rad3-like"/>
</dbReference>
<dbReference type="PANTHER" id="PTHR11472">
    <property type="entry name" value="DNA REPAIR DEAD HELICASE RAD3/XP-D SUBFAMILY MEMBER"/>
    <property type="match status" value="1"/>
</dbReference>
<evidence type="ECO:0000256" key="8">
    <source>
        <dbReference type="ARBA" id="ARBA00022801"/>
    </source>
</evidence>
<dbReference type="GO" id="GO:0005524">
    <property type="term" value="F:ATP binding"/>
    <property type="evidence" value="ECO:0007669"/>
    <property type="project" value="UniProtKB-KW"/>
</dbReference>
<keyword evidence="15" id="KW-0539">Nucleus</keyword>
<keyword evidence="8" id="KW-0378">Hydrolase</keyword>
<dbReference type="Pfam" id="PF13307">
    <property type="entry name" value="Helicase_C_2"/>
    <property type="match status" value="1"/>
</dbReference>
<keyword evidence="4" id="KW-0004">4Fe-4S</keyword>
<keyword evidence="9" id="KW-0347">Helicase</keyword>
<keyword evidence="13" id="KW-0234">DNA repair</keyword>
<evidence type="ECO:0000256" key="9">
    <source>
        <dbReference type="ARBA" id="ARBA00022806"/>
    </source>
</evidence>
<dbReference type="EC" id="5.6.2.3" evidence="16"/>
<evidence type="ECO:0000256" key="2">
    <source>
        <dbReference type="ARBA" id="ARBA00004123"/>
    </source>
</evidence>
<evidence type="ECO:0000256" key="15">
    <source>
        <dbReference type="ARBA" id="ARBA00023242"/>
    </source>
</evidence>
<dbReference type="GO" id="GO:0006289">
    <property type="term" value="P:nucleotide-excision repair"/>
    <property type="evidence" value="ECO:0007669"/>
    <property type="project" value="TreeGrafter"/>
</dbReference>
<dbReference type="GO" id="GO:0005634">
    <property type="term" value="C:nucleus"/>
    <property type="evidence" value="ECO:0007669"/>
    <property type="project" value="UniProtKB-SubCell"/>
</dbReference>
<feature type="domain" description="Helicase ATP-binding" evidence="19">
    <location>
        <begin position="13"/>
        <end position="418"/>
    </location>
</feature>
<evidence type="ECO:0000313" key="21">
    <source>
        <dbReference type="Proteomes" id="UP001152759"/>
    </source>
</evidence>
<reference evidence="20" key="1">
    <citation type="submission" date="2021-12" db="EMBL/GenBank/DDBJ databases">
        <authorList>
            <person name="King R."/>
        </authorList>
    </citation>
    <scope>NUCLEOTIDE SEQUENCE</scope>
</reference>
<dbReference type="Pfam" id="PF06733">
    <property type="entry name" value="DEAD_2"/>
    <property type="match status" value="1"/>
</dbReference>
<keyword evidence="14" id="KW-0413">Isomerase</keyword>
<gene>
    <name evidence="20" type="ORF">BEMITA_LOCUS8338</name>
</gene>
<dbReference type="GO" id="GO:0043139">
    <property type="term" value="F:5'-3' DNA helicase activity"/>
    <property type="evidence" value="ECO:0007669"/>
    <property type="project" value="UniProtKB-EC"/>
</dbReference>
<keyword evidence="5" id="KW-0479">Metal-binding</keyword>
<evidence type="ECO:0000256" key="7">
    <source>
        <dbReference type="ARBA" id="ARBA00022763"/>
    </source>
</evidence>
<proteinExistence type="inferred from homology"/>
<dbReference type="SUPFAM" id="SSF52540">
    <property type="entry name" value="P-loop containing nucleoside triphosphate hydrolases"/>
    <property type="match status" value="2"/>
</dbReference>
<dbReference type="FunFam" id="3.40.50.300:FF:000731">
    <property type="entry name" value="Fanconi anemia group J protein homolog"/>
    <property type="match status" value="1"/>
</dbReference>
<sequence>MNPDMESHTYTIGGVVVHFPHKAYGAQVAIMDKVIRGCNSSRNCLVESPTGSGKTLALLCSALAWQGVQKEKIRRENEQLQADYLERLEIAERKLAESANQAPQNNVCTTAAQNNVISNGKSECCTNNTKEVVELSDDDLEEDADVFKSPQKKKVKIASPTEIMCDKQCLNDTSGTNQESKEDSAAAAFNAVQNQCADEVSVPKPKFTRPPKIYFGTRTHKQIEQIIKELKKTAYKDTRMTILSSREHTCINNMDTEFQMRKKQRQWRNKTELCKDLLDPRQGMGCMYKVNVERINAHRKLENDYSFPNVWDIEDFVNLGKAKKACPYFAARDIAVTADIIFCPYNYLIHPLIRKSMEINLKGEIMILDEAHNIEDVCRDSASLTVHLNDLTSFMQECEKAAESGNFPEEHAQMRSFVKLLVDWIKDNTEKVQHLDDFNSGHAVWNGTQILASFENAGITLEEFDLFRASANEINKPIDPKEVNPSHISVSSTSKSISDGLSETLPYIFNEVTRNSFRVLLDKKMDSNFSNEFEEPEADSSGWVGRAERRGRNFTTSWKYSLNIYCLHPAVAFKEINESLRSVILTSGTLSPIESFQSELGAEFPIRLEAAHVIDKSQVWIGALSCGPRRIQLESTYQKTATYEFQDELGRVILEVCKKVPFGVLCFLSSYTLLEKLVNRWESTGLLDEISEHKYILIEPRRMDHLQTVMEKFYEYVQEKGALFFAVFRGKVSEGINFSDNYARCVISVGIPYPNAKDNLVKLKKDFNNEFRLKNNDILSGDKWYQIQAYRALNQALGRCIRHKNDWGAILLIDHRFSRKQNVEGLSKWIKNMIGYYPEWNGMIQSITNFTDAQIKRTSVNSETSTEIVCVE</sequence>
<dbReference type="InterPro" id="IPR014013">
    <property type="entry name" value="Helic_SF1/SF2_ATP-bd_DinG/Rad3"/>
</dbReference>
<dbReference type="GO" id="GO:0016818">
    <property type="term" value="F:hydrolase activity, acting on acid anhydrides, in phosphorus-containing anhydrides"/>
    <property type="evidence" value="ECO:0007669"/>
    <property type="project" value="InterPro"/>
</dbReference>
<dbReference type="Proteomes" id="UP001152759">
    <property type="component" value="Chromosome 4"/>
</dbReference>
<comment type="similarity">
    <text evidence="3">Belongs to the DEAD box helicase family. DEAH subfamily.</text>
</comment>
<dbReference type="SMART" id="SM00488">
    <property type="entry name" value="DEXDc2"/>
    <property type="match status" value="1"/>
</dbReference>
<evidence type="ECO:0000256" key="16">
    <source>
        <dbReference type="ARBA" id="ARBA00044969"/>
    </source>
</evidence>
<evidence type="ECO:0000256" key="18">
    <source>
        <dbReference type="ARBA" id="ARBA00082714"/>
    </source>
</evidence>
<accession>A0A9P0CFV1</accession>
<dbReference type="CDD" id="cd18788">
    <property type="entry name" value="SF2_C_XPD"/>
    <property type="match status" value="1"/>
</dbReference>
<dbReference type="NCBIfam" id="TIGR00604">
    <property type="entry name" value="rad3"/>
    <property type="match status" value="1"/>
</dbReference>
<evidence type="ECO:0000256" key="10">
    <source>
        <dbReference type="ARBA" id="ARBA00022840"/>
    </source>
</evidence>